<keyword evidence="2" id="KW-0547">Nucleotide-binding</keyword>
<keyword evidence="3 4" id="KW-0418">Kinase</keyword>
<reference evidence="7 8" key="1">
    <citation type="submission" date="2013-02" db="EMBL/GenBank/DDBJ databases">
        <title>The Genome Annotation of Plasmodium falciparum Vietnam Oak-Knoll (FVO).</title>
        <authorList>
            <consortium name="The Broad Institute Genome Sequencing Platform"/>
            <consortium name="The Broad Institute Genome Sequencing Center for Infectious Disease"/>
            <person name="Neafsey D."/>
            <person name="Hoffman S."/>
            <person name="Volkman S."/>
            <person name="Rosenthal P."/>
            <person name="Walker B."/>
            <person name="Young S.K."/>
            <person name="Zeng Q."/>
            <person name="Gargeya S."/>
            <person name="Fitzgerald M."/>
            <person name="Haas B."/>
            <person name="Abouelleil A."/>
            <person name="Allen A.W."/>
            <person name="Alvarado L."/>
            <person name="Arachchi H.M."/>
            <person name="Berlin A.M."/>
            <person name="Chapman S.B."/>
            <person name="Gainer-Dewar J."/>
            <person name="Goldberg J."/>
            <person name="Griggs A."/>
            <person name="Gujja S."/>
            <person name="Hansen M."/>
            <person name="Howarth C."/>
            <person name="Imamovic A."/>
            <person name="Ireland A."/>
            <person name="Larimer J."/>
            <person name="McCowan C."/>
            <person name="Murphy C."/>
            <person name="Pearson M."/>
            <person name="Poon T.W."/>
            <person name="Priest M."/>
            <person name="Roberts A."/>
            <person name="Saif S."/>
            <person name="Shea T."/>
            <person name="Sisk P."/>
            <person name="Sykes S."/>
            <person name="Wortman J."/>
            <person name="Nusbaum C."/>
            <person name="Birren B."/>
        </authorList>
    </citation>
    <scope>NUCLEOTIDE SEQUENCE [LARGE SCALE GENOMIC DNA]</scope>
    <source>
        <strain evidence="8">Vietnam Oak-Knoll (FVO)</strain>
    </source>
</reference>
<reference evidence="7 8" key="2">
    <citation type="submission" date="2013-02" db="EMBL/GenBank/DDBJ databases">
        <title>The Genome Sequence of Plasmodium falciparum Vietnam Oak-Knoll (FVO).</title>
        <authorList>
            <consortium name="The Broad Institute Genome Sequencing Platform"/>
            <consortium name="The Broad Institute Genome Sequencing Center for Infectious Disease"/>
            <person name="Neafsey D."/>
            <person name="Cheeseman I."/>
            <person name="Volkman S."/>
            <person name="Adams J."/>
            <person name="Walker B."/>
            <person name="Young S.K."/>
            <person name="Zeng Q."/>
            <person name="Gargeya S."/>
            <person name="Fitzgerald M."/>
            <person name="Haas B."/>
            <person name="Abouelleil A."/>
            <person name="Alvarado L."/>
            <person name="Arachchi H.M."/>
            <person name="Berlin A.M."/>
            <person name="Chapman S.B."/>
            <person name="Dewar J."/>
            <person name="Goldberg J."/>
            <person name="Griggs A."/>
            <person name="Gujja S."/>
            <person name="Hansen M."/>
            <person name="Howarth C."/>
            <person name="Imamovic A."/>
            <person name="Larimer J."/>
            <person name="McCowan C."/>
            <person name="Murphy C."/>
            <person name="Neiman D."/>
            <person name="Pearson M."/>
            <person name="Priest M."/>
            <person name="Roberts A."/>
            <person name="Saif S."/>
            <person name="Shea T."/>
            <person name="Sisk P."/>
            <person name="Sykes S."/>
            <person name="Wortman J."/>
            <person name="Nusbaum C."/>
            <person name="Birren B."/>
        </authorList>
    </citation>
    <scope>NUCLEOTIDE SEQUENCE [LARGE SCALE GENOMIC DNA]</scope>
    <source>
        <strain evidence="8">Vietnam Oak-Knoll (FVO)</strain>
    </source>
</reference>
<protein>
    <recommendedName>
        <fullName evidence="6">Adenylate kinase active site lid domain-containing protein</fullName>
    </recommendedName>
</protein>
<comment type="similarity">
    <text evidence="4">Belongs to the adenylate kinase family.</text>
</comment>
<dbReference type="InterPro" id="IPR000850">
    <property type="entry name" value="Adenylat/UMP-CMP_kin"/>
</dbReference>
<evidence type="ECO:0000256" key="5">
    <source>
        <dbReference type="SAM" id="SignalP"/>
    </source>
</evidence>
<dbReference type="Pfam" id="PF00406">
    <property type="entry name" value="ADK"/>
    <property type="match status" value="1"/>
</dbReference>
<keyword evidence="1 4" id="KW-0808">Transferase</keyword>
<keyword evidence="5" id="KW-0732">Signal</keyword>
<dbReference type="PANTHER" id="PTHR23359">
    <property type="entry name" value="NUCLEOTIDE KINASE"/>
    <property type="match status" value="1"/>
</dbReference>
<sequence length="258" mass="29583">MIKCFIVLLIIAYFFRMNENLENFSTIDLLNELKRRYACLSKPDGRYIFLGAPGSGKGTQSLNLKKSHCYCHLSTGDLLREAAEKKTELGLKIKNIINEGKLVDDQMVLSLVDEKLKTPQCKKGFILDGYPRNVKQAEDLNKLLQKNQTKLDGVFYFNVPDEVLVNRISGRLIHKPSGRIYHKIFNPPKVPFRDDVTNEPLIQREDDNEDVLKKRLTVFKSETSPLISYYKNKNLLINLDATQPANDLEKKISQHIDG</sequence>
<dbReference type="Gene3D" id="6.10.250.2370">
    <property type="match status" value="1"/>
</dbReference>
<evidence type="ECO:0000259" key="6">
    <source>
        <dbReference type="Pfam" id="PF05191"/>
    </source>
</evidence>
<feature type="domain" description="Adenylate kinase active site lid" evidence="6">
    <location>
        <begin position="171"/>
        <end position="206"/>
    </location>
</feature>
<dbReference type="InterPro" id="IPR027417">
    <property type="entry name" value="P-loop_NTPase"/>
</dbReference>
<dbReference type="HAMAP" id="MF_00235">
    <property type="entry name" value="Adenylate_kinase_Adk"/>
    <property type="match status" value="1"/>
</dbReference>
<dbReference type="FunFam" id="3.40.50.300:FF:000106">
    <property type="entry name" value="Adenylate kinase mitochondrial"/>
    <property type="match status" value="1"/>
</dbReference>
<dbReference type="Pfam" id="PF05191">
    <property type="entry name" value="ADK_lid"/>
    <property type="match status" value="1"/>
</dbReference>
<dbReference type="EMBL" id="KI925079">
    <property type="protein sequence ID" value="ETW18253.1"/>
    <property type="molecule type" value="Genomic_DNA"/>
</dbReference>
<evidence type="ECO:0000313" key="7">
    <source>
        <dbReference type="EMBL" id="ETW18253.1"/>
    </source>
</evidence>
<dbReference type="CDD" id="cd01428">
    <property type="entry name" value="ADK"/>
    <property type="match status" value="1"/>
</dbReference>
<dbReference type="Proteomes" id="UP000030690">
    <property type="component" value="Unassembled WGS sequence"/>
</dbReference>
<proteinExistence type="inferred from homology"/>
<evidence type="ECO:0000313" key="8">
    <source>
        <dbReference type="Proteomes" id="UP000030690"/>
    </source>
</evidence>
<dbReference type="InterPro" id="IPR033690">
    <property type="entry name" value="Adenylat_kinase_CS"/>
</dbReference>
<evidence type="ECO:0000256" key="4">
    <source>
        <dbReference type="RuleBase" id="RU003330"/>
    </source>
</evidence>
<feature type="signal peptide" evidence="5">
    <location>
        <begin position="1"/>
        <end position="20"/>
    </location>
</feature>
<dbReference type="NCBIfam" id="TIGR01351">
    <property type="entry name" value="adk"/>
    <property type="match status" value="1"/>
</dbReference>
<dbReference type="OrthoDB" id="439792at2759"/>
<accession>A0A024V5H3</accession>
<dbReference type="PROSITE" id="PS00113">
    <property type="entry name" value="ADENYLATE_KINASE"/>
    <property type="match status" value="1"/>
</dbReference>
<dbReference type="GO" id="GO:0004017">
    <property type="term" value="F:AMP kinase activity"/>
    <property type="evidence" value="ECO:0007669"/>
    <property type="project" value="InterPro"/>
</dbReference>
<dbReference type="PRINTS" id="PR00094">
    <property type="entry name" value="ADENYLTKNASE"/>
</dbReference>
<organism evidence="7 8">
    <name type="scientific">Plasmodium falciparum Vietnam Oak-Knoll</name>
    <name type="common">FVO</name>
    <dbReference type="NCBI Taxonomy" id="1036723"/>
    <lineage>
        <taxon>Eukaryota</taxon>
        <taxon>Sar</taxon>
        <taxon>Alveolata</taxon>
        <taxon>Apicomplexa</taxon>
        <taxon>Aconoidasida</taxon>
        <taxon>Haemosporida</taxon>
        <taxon>Plasmodiidae</taxon>
        <taxon>Plasmodium</taxon>
        <taxon>Plasmodium (Laverania)</taxon>
    </lineage>
</organism>
<dbReference type="GO" id="GO:0005524">
    <property type="term" value="F:ATP binding"/>
    <property type="evidence" value="ECO:0007669"/>
    <property type="project" value="InterPro"/>
</dbReference>
<dbReference type="SUPFAM" id="SSF52540">
    <property type="entry name" value="P-loop containing nucleoside triphosphate hydrolases"/>
    <property type="match status" value="1"/>
</dbReference>
<evidence type="ECO:0000256" key="3">
    <source>
        <dbReference type="ARBA" id="ARBA00022777"/>
    </source>
</evidence>
<evidence type="ECO:0000256" key="2">
    <source>
        <dbReference type="ARBA" id="ARBA00022741"/>
    </source>
</evidence>
<dbReference type="InterPro" id="IPR006259">
    <property type="entry name" value="Adenyl_kin_sub"/>
</dbReference>
<gene>
    <name evidence="7" type="ORF">PFFVO_02769</name>
</gene>
<evidence type="ECO:0000256" key="1">
    <source>
        <dbReference type="ARBA" id="ARBA00022679"/>
    </source>
</evidence>
<name>A0A024V5H3_PLAFA</name>
<dbReference type="InterPro" id="IPR007862">
    <property type="entry name" value="Adenylate_kinase_lid-dom"/>
</dbReference>
<dbReference type="NCBIfam" id="NF001381">
    <property type="entry name" value="PRK00279.1-3"/>
    <property type="match status" value="1"/>
</dbReference>
<feature type="chain" id="PRO_5001538821" description="Adenylate kinase active site lid domain-containing protein" evidence="5">
    <location>
        <begin position="21"/>
        <end position="258"/>
    </location>
</feature>
<dbReference type="AlphaFoldDB" id="A0A024V5H3"/>
<dbReference type="Gene3D" id="3.40.50.300">
    <property type="entry name" value="P-loop containing nucleotide triphosphate hydrolases"/>
    <property type="match status" value="1"/>
</dbReference>